<accession>A0ABV3M7C6</accession>
<protein>
    <submittedName>
        <fullName evidence="1">Uncharacterized protein</fullName>
    </submittedName>
</protein>
<reference evidence="1 2" key="1">
    <citation type="submission" date="2024-06" db="EMBL/GenBank/DDBJ databases">
        <title>The Natural Products Discovery Center: Release of the First 8490 Sequenced Strains for Exploring Actinobacteria Biosynthetic Diversity.</title>
        <authorList>
            <person name="Kalkreuter E."/>
            <person name="Kautsar S.A."/>
            <person name="Yang D."/>
            <person name="Bader C.D."/>
            <person name="Teijaro C.N."/>
            <person name="Fluegel L."/>
            <person name="Davis C.M."/>
            <person name="Simpson J.R."/>
            <person name="Lauterbach L."/>
            <person name="Steele A.D."/>
            <person name="Gui C."/>
            <person name="Meng S."/>
            <person name="Li G."/>
            <person name="Viehrig K."/>
            <person name="Ye F."/>
            <person name="Su P."/>
            <person name="Kiefer A.F."/>
            <person name="Nichols A."/>
            <person name="Cepeda A.J."/>
            <person name="Yan W."/>
            <person name="Fan B."/>
            <person name="Jiang Y."/>
            <person name="Adhikari A."/>
            <person name="Zheng C.-J."/>
            <person name="Schuster L."/>
            <person name="Cowan T.M."/>
            <person name="Smanski M.J."/>
            <person name="Chevrette M.G."/>
            <person name="De Carvalho L.P.S."/>
            <person name="Shen B."/>
        </authorList>
    </citation>
    <scope>NUCLEOTIDE SEQUENCE [LARGE SCALE GENOMIC DNA]</scope>
    <source>
        <strain evidence="1 2">NPDC047833</strain>
    </source>
</reference>
<proteinExistence type="predicted"/>
<dbReference type="RefSeq" id="WP_359783508.1">
    <property type="nucleotide sequence ID" value="NZ_JBEYRR010000016.1"/>
</dbReference>
<keyword evidence="2" id="KW-1185">Reference proteome</keyword>
<name>A0ABV3M7C6_9ACTN</name>
<gene>
    <name evidence="1" type="ORF">AB0887_37495</name>
</gene>
<evidence type="ECO:0000313" key="1">
    <source>
        <dbReference type="EMBL" id="MEW2367604.1"/>
    </source>
</evidence>
<comment type="caution">
    <text evidence="1">The sequence shown here is derived from an EMBL/GenBank/DDBJ whole genome shotgun (WGS) entry which is preliminary data.</text>
</comment>
<organism evidence="1 2">
    <name type="scientific">Streptomyces huasconensis</name>
    <dbReference type="NCBI Taxonomy" id="1854574"/>
    <lineage>
        <taxon>Bacteria</taxon>
        <taxon>Bacillati</taxon>
        <taxon>Actinomycetota</taxon>
        <taxon>Actinomycetes</taxon>
        <taxon>Kitasatosporales</taxon>
        <taxon>Streptomycetaceae</taxon>
        <taxon>Streptomyces</taxon>
    </lineage>
</organism>
<dbReference type="EMBL" id="JBEYRS010000027">
    <property type="protein sequence ID" value="MEW2367604.1"/>
    <property type="molecule type" value="Genomic_DNA"/>
</dbReference>
<dbReference type="Proteomes" id="UP001553843">
    <property type="component" value="Unassembled WGS sequence"/>
</dbReference>
<evidence type="ECO:0000313" key="2">
    <source>
        <dbReference type="Proteomes" id="UP001553843"/>
    </source>
</evidence>
<sequence length="48" mass="5304">MRVRRHVDFPREAGVTVLLGEGGFAPHKPKQGNFGTYLWQAVLDALPA</sequence>